<keyword evidence="1" id="KW-1133">Transmembrane helix</keyword>
<organism evidence="2 3">
    <name type="scientific">Teretinema zuelzerae</name>
    <dbReference type="NCBI Taxonomy" id="156"/>
    <lineage>
        <taxon>Bacteria</taxon>
        <taxon>Pseudomonadati</taxon>
        <taxon>Spirochaetota</taxon>
        <taxon>Spirochaetia</taxon>
        <taxon>Spirochaetales</taxon>
        <taxon>Treponemataceae</taxon>
        <taxon>Teretinema</taxon>
    </lineage>
</organism>
<dbReference type="PANTHER" id="PTHR34351:SF1">
    <property type="entry name" value="SLR1927 PROTEIN"/>
    <property type="match status" value="1"/>
</dbReference>
<reference evidence="2" key="1">
    <citation type="submission" date="2021-08" db="EMBL/GenBank/DDBJ databases">
        <title>Comparative analyses of Brucepasteria parasyntrophica and Teretinema zuelzerae.</title>
        <authorList>
            <person name="Song Y."/>
            <person name="Brune A."/>
        </authorList>
    </citation>
    <scope>NUCLEOTIDE SEQUENCE</scope>
    <source>
        <strain evidence="2">DSM 1903</strain>
    </source>
</reference>
<proteinExistence type="predicted"/>
<protein>
    <recommendedName>
        <fullName evidence="4">DUF58 domain-containing protein</fullName>
    </recommendedName>
</protein>
<evidence type="ECO:0000313" key="3">
    <source>
        <dbReference type="Proteomes" id="UP001198163"/>
    </source>
</evidence>
<evidence type="ECO:0000256" key="1">
    <source>
        <dbReference type="SAM" id="Phobius"/>
    </source>
</evidence>
<evidence type="ECO:0008006" key="4">
    <source>
        <dbReference type="Google" id="ProtNLM"/>
    </source>
</evidence>
<keyword evidence="3" id="KW-1185">Reference proteome</keyword>
<feature type="transmembrane region" description="Helical" evidence="1">
    <location>
        <begin position="47"/>
        <end position="69"/>
    </location>
</feature>
<dbReference type="AlphaFoldDB" id="A0AAE3ELW8"/>
<evidence type="ECO:0000313" key="2">
    <source>
        <dbReference type="EMBL" id="MCD1655789.1"/>
    </source>
</evidence>
<dbReference type="EMBL" id="JAINWA010000003">
    <property type="protein sequence ID" value="MCD1655789.1"/>
    <property type="molecule type" value="Genomic_DNA"/>
</dbReference>
<dbReference type="Proteomes" id="UP001198163">
    <property type="component" value="Unassembled WGS sequence"/>
</dbReference>
<keyword evidence="1" id="KW-0472">Membrane</keyword>
<feature type="transmembrane region" description="Helical" evidence="1">
    <location>
        <begin position="21"/>
        <end position="41"/>
    </location>
</feature>
<dbReference type="RefSeq" id="WP_230757610.1">
    <property type="nucleotide sequence ID" value="NZ_JAINWA010000003.1"/>
</dbReference>
<comment type="caution">
    <text evidence="2">The sequence shown here is derived from an EMBL/GenBank/DDBJ whole genome shotgun (WGS) entry which is preliminary data.</text>
</comment>
<sequence>MRPENRGLDPKADGTVAGMRVGISPGPLILWSSLSLILITFDGLAGYLSEIAALVIPIALICSFAHTFYSMHACTFHQRFSTDHPLKGETVEYELTLVNGGMLPLGRGDCSFADPGPLGSFSKPAEFPVRPEETRIYAADIRCAYRGTYNIGLTSIVFSDLFGILRLEEPIEPRVFYVYPELLRLDPSVEKLAASSGRDRAGETTGEDDPAIFEYIAPMERDRRGKRIAWKYWASRGFPAVITPGRSESAGIRIVLDLWKSAEEADERLPSEDAAASAAFSVMQEMSKRNIPVEFYAGGAPSPVHVLSESDFRALFDQSPNLIFSETEPPAKAFEWGQSTLLISTRPLTAAADGRAPLFSLFECAIAAGNAPHLLLCPPPCRADSEKENLDALEALAEGMRSAQSEGKIRSLLRIADSRKGTEEIAHALRL</sequence>
<dbReference type="PANTHER" id="PTHR34351">
    <property type="entry name" value="SLR1927 PROTEIN-RELATED"/>
    <property type="match status" value="1"/>
</dbReference>
<gene>
    <name evidence="2" type="ORF">K7J14_13915</name>
</gene>
<keyword evidence="1" id="KW-0812">Transmembrane</keyword>
<name>A0AAE3ELW8_9SPIR</name>
<accession>A0AAE3ELW8</accession>